<dbReference type="Proteomes" id="UP000285060">
    <property type="component" value="Unassembled WGS sequence"/>
</dbReference>
<sequence>MCKLRMFVVTLIKVHVLKLCSNAFALLGAKLPLTSARSKHSTIASSIALSKVGVLATAAQRDVRRELTAHGSFCVDAVLLSDLTML</sequence>
<protein>
    <submittedName>
        <fullName evidence="1">Uncharacterized protein</fullName>
    </submittedName>
</protein>
<keyword evidence="2" id="KW-1185">Reference proteome</keyword>
<accession>A0A3R6YCW7</accession>
<name>A0A3R6YCW7_9STRA</name>
<dbReference type="AlphaFoldDB" id="A0A3R6YCW7"/>
<gene>
    <name evidence="1" type="ORF">DYB32_002455</name>
</gene>
<proteinExistence type="predicted"/>
<organism evidence="1 2">
    <name type="scientific">Aphanomyces invadans</name>
    <dbReference type="NCBI Taxonomy" id="157072"/>
    <lineage>
        <taxon>Eukaryota</taxon>
        <taxon>Sar</taxon>
        <taxon>Stramenopiles</taxon>
        <taxon>Oomycota</taxon>
        <taxon>Saprolegniomycetes</taxon>
        <taxon>Saprolegniales</taxon>
        <taxon>Verrucalvaceae</taxon>
        <taxon>Aphanomyces</taxon>
    </lineage>
</organism>
<evidence type="ECO:0000313" key="2">
    <source>
        <dbReference type="Proteomes" id="UP000285060"/>
    </source>
</evidence>
<dbReference type="EMBL" id="QUSY01000129">
    <property type="protein sequence ID" value="RHY32546.1"/>
    <property type="molecule type" value="Genomic_DNA"/>
</dbReference>
<comment type="caution">
    <text evidence="1">The sequence shown here is derived from an EMBL/GenBank/DDBJ whole genome shotgun (WGS) entry which is preliminary data.</text>
</comment>
<reference evidence="1 2" key="1">
    <citation type="submission" date="2018-08" db="EMBL/GenBank/DDBJ databases">
        <title>Aphanomyces genome sequencing and annotation.</title>
        <authorList>
            <person name="Minardi D."/>
            <person name="Oidtmann B."/>
            <person name="Van Der Giezen M."/>
            <person name="Studholme D.J."/>
        </authorList>
    </citation>
    <scope>NUCLEOTIDE SEQUENCE [LARGE SCALE GENOMIC DNA]</scope>
    <source>
        <strain evidence="1 2">NJM0002</strain>
    </source>
</reference>
<evidence type="ECO:0000313" key="1">
    <source>
        <dbReference type="EMBL" id="RHY32546.1"/>
    </source>
</evidence>